<dbReference type="GO" id="GO:0016740">
    <property type="term" value="F:transferase activity"/>
    <property type="evidence" value="ECO:0007669"/>
    <property type="project" value="UniProtKB-KW"/>
</dbReference>
<dbReference type="SUPFAM" id="SSF53335">
    <property type="entry name" value="S-adenosyl-L-methionine-dependent methyltransferases"/>
    <property type="match status" value="1"/>
</dbReference>
<dbReference type="AlphaFoldDB" id="A0A8H6YC48"/>
<dbReference type="Proteomes" id="UP000620124">
    <property type="component" value="Unassembled WGS sequence"/>
</dbReference>
<gene>
    <name evidence="5" type="ORF">MVEN_00972800</name>
</gene>
<evidence type="ECO:0000256" key="1">
    <source>
        <dbReference type="ARBA" id="ARBA00005179"/>
    </source>
</evidence>
<dbReference type="InterPro" id="IPR029063">
    <property type="entry name" value="SAM-dependent_MTases_sf"/>
</dbReference>
<reference evidence="5" key="1">
    <citation type="submission" date="2020-05" db="EMBL/GenBank/DDBJ databases">
        <title>Mycena genomes resolve the evolution of fungal bioluminescence.</title>
        <authorList>
            <person name="Tsai I.J."/>
        </authorList>
    </citation>
    <scope>NUCLEOTIDE SEQUENCE</scope>
    <source>
        <strain evidence="5">CCC161011</strain>
    </source>
</reference>
<keyword evidence="6" id="KW-1185">Reference proteome</keyword>
<dbReference type="InterPro" id="IPR051654">
    <property type="entry name" value="Meroterpenoid_MTases"/>
</dbReference>
<evidence type="ECO:0008006" key="7">
    <source>
        <dbReference type="Google" id="ProtNLM"/>
    </source>
</evidence>
<organism evidence="5 6">
    <name type="scientific">Mycena venus</name>
    <dbReference type="NCBI Taxonomy" id="2733690"/>
    <lineage>
        <taxon>Eukaryota</taxon>
        <taxon>Fungi</taxon>
        <taxon>Dikarya</taxon>
        <taxon>Basidiomycota</taxon>
        <taxon>Agaricomycotina</taxon>
        <taxon>Agaricomycetes</taxon>
        <taxon>Agaricomycetidae</taxon>
        <taxon>Agaricales</taxon>
        <taxon>Marasmiineae</taxon>
        <taxon>Mycenaceae</taxon>
        <taxon>Mycena</taxon>
    </lineage>
</organism>
<protein>
    <recommendedName>
        <fullName evidence="7">Methyltransferase domain-containing protein</fullName>
    </recommendedName>
</protein>
<keyword evidence="3" id="KW-0949">S-adenosyl-L-methionine</keyword>
<dbReference type="PANTHER" id="PTHR35897">
    <property type="entry name" value="METHYLTRANSFERASE AUSD"/>
    <property type="match status" value="1"/>
</dbReference>
<evidence type="ECO:0000256" key="2">
    <source>
        <dbReference type="ARBA" id="ARBA00022679"/>
    </source>
</evidence>
<dbReference type="EMBL" id="JACAZI010000007">
    <property type="protein sequence ID" value="KAF7356402.1"/>
    <property type="molecule type" value="Genomic_DNA"/>
</dbReference>
<dbReference type="Gene3D" id="3.40.50.150">
    <property type="entry name" value="Vaccinia Virus protein VP39"/>
    <property type="match status" value="1"/>
</dbReference>
<accession>A0A8H6YC48</accession>
<sequence>MSESQDDPQYVLDPAELAFLKTETGIQDDDALKAHVLAIQKKAYEVYPYPCIRLFGFVRLKINQNRAAYEHVLILGRDIPDALLLDIGCCVGNDLRKIASEGFPVQNIVGTDLRQEFWDLGHELFRSTAASFPATFLAGDAFDPEFLSVPPLSREGMQRAISSNLGTVKSLNDLHGRFSAIHCASLFPHFSEEEQFELAHKLAGLLSPRAGSMIFGSHGAQLTKGYSSAWGEKRIFYHSPESWREMWDGVAFERGSVEVQTELKNLGRVLNSTSDLHVMFWSVRRM</sequence>
<evidence type="ECO:0000313" key="5">
    <source>
        <dbReference type="EMBL" id="KAF7356402.1"/>
    </source>
</evidence>
<comment type="pathway">
    <text evidence="1">Secondary metabolite biosynthesis.</text>
</comment>
<comment type="caution">
    <text evidence="5">The sequence shown here is derived from an EMBL/GenBank/DDBJ whole genome shotgun (WGS) entry which is preliminary data.</text>
</comment>
<evidence type="ECO:0000313" key="6">
    <source>
        <dbReference type="Proteomes" id="UP000620124"/>
    </source>
</evidence>
<evidence type="ECO:0000256" key="3">
    <source>
        <dbReference type="ARBA" id="ARBA00022691"/>
    </source>
</evidence>
<dbReference type="PANTHER" id="PTHR35897:SF1">
    <property type="entry name" value="METHYLTRANSFERASE AUSD"/>
    <property type="match status" value="1"/>
</dbReference>
<comment type="similarity">
    <text evidence="4">Belongs to the class I-like SAM-binding methyltransferase superfamily.</text>
</comment>
<evidence type="ECO:0000256" key="4">
    <source>
        <dbReference type="ARBA" id="ARBA00038314"/>
    </source>
</evidence>
<name>A0A8H6YC48_9AGAR</name>
<keyword evidence="2" id="KW-0808">Transferase</keyword>
<proteinExistence type="inferred from homology"/>
<dbReference type="OrthoDB" id="2094832at2759"/>